<keyword evidence="1" id="KW-0472">Membrane</keyword>
<comment type="caution">
    <text evidence="2">The sequence shown here is derived from an EMBL/GenBank/DDBJ whole genome shotgun (WGS) entry which is preliminary data.</text>
</comment>
<dbReference type="RefSeq" id="WP_345456615.1">
    <property type="nucleotide sequence ID" value="NZ_BAABKG010000002.1"/>
</dbReference>
<gene>
    <name evidence="2" type="ORF">GCM10023340_15780</name>
</gene>
<name>A0ABP9PHI6_9ACTN</name>
<reference evidence="3" key="1">
    <citation type="journal article" date="2019" name="Int. J. Syst. Evol. Microbiol.">
        <title>The Global Catalogue of Microorganisms (GCM) 10K type strain sequencing project: providing services to taxonomists for standard genome sequencing and annotation.</title>
        <authorList>
            <consortium name="The Broad Institute Genomics Platform"/>
            <consortium name="The Broad Institute Genome Sequencing Center for Infectious Disease"/>
            <person name="Wu L."/>
            <person name="Ma J."/>
        </authorList>
    </citation>
    <scope>NUCLEOTIDE SEQUENCE [LARGE SCALE GENOMIC DNA]</scope>
    <source>
        <strain evidence="3">JCM 18459</strain>
    </source>
</reference>
<evidence type="ECO:0000256" key="1">
    <source>
        <dbReference type="SAM" id="Phobius"/>
    </source>
</evidence>
<keyword evidence="3" id="KW-1185">Reference proteome</keyword>
<protein>
    <submittedName>
        <fullName evidence="2">Uncharacterized protein</fullName>
    </submittedName>
</protein>
<accession>A0ABP9PHI6</accession>
<organism evidence="2 3">
    <name type="scientific">Nocardioides marinquilinus</name>
    <dbReference type="NCBI Taxonomy" id="1210400"/>
    <lineage>
        <taxon>Bacteria</taxon>
        <taxon>Bacillati</taxon>
        <taxon>Actinomycetota</taxon>
        <taxon>Actinomycetes</taxon>
        <taxon>Propionibacteriales</taxon>
        <taxon>Nocardioidaceae</taxon>
        <taxon>Nocardioides</taxon>
    </lineage>
</organism>
<evidence type="ECO:0000313" key="3">
    <source>
        <dbReference type="Proteomes" id="UP001500221"/>
    </source>
</evidence>
<dbReference type="Proteomes" id="UP001500221">
    <property type="component" value="Unassembled WGS sequence"/>
</dbReference>
<keyword evidence="1" id="KW-0812">Transmembrane</keyword>
<evidence type="ECO:0000313" key="2">
    <source>
        <dbReference type="EMBL" id="GAA5145823.1"/>
    </source>
</evidence>
<feature type="transmembrane region" description="Helical" evidence="1">
    <location>
        <begin position="45"/>
        <end position="63"/>
    </location>
</feature>
<proteinExistence type="predicted"/>
<keyword evidence="1" id="KW-1133">Transmembrane helix</keyword>
<dbReference type="EMBL" id="BAABKG010000002">
    <property type="protein sequence ID" value="GAA5145823.1"/>
    <property type="molecule type" value="Genomic_DNA"/>
</dbReference>
<sequence length="73" mass="7739">MPARRPSSRNQLVVAVLLLAAGAVAAVRALDVGFWETTRRGIPLGLLAVAAVLLGAAFGYRALRARREAGQRE</sequence>